<organism evidence="1 2">
    <name type="scientific">Corynespora cassiicola Philippines</name>
    <dbReference type="NCBI Taxonomy" id="1448308"/>
    <lineage>
        <taxon>Eukaryota</taxon>
        <taxon>Fungi</taxon>
        <taxon>Dikarya</taxon>
        <taxon>Ascomycota</taxon>
        <taxon>Pezizomycotina</taxon>
        <taxon>Dothideomycetes</taxon>
        <taxon>Pleosporomycetidae</taxon>
        <taxon>Pleosporales</taxon>
        <taxon>Corynesporascaceae</taxon>
        <taxon>Corynespora</taxon>
    </lineage>
</organism>
<keyword evidence="2" id="KW-1185">Reference proteome</keyword>
<name>A0A2T2P208_CORCC</name>
<dbReference type="Proteomes" id="UP000240883">
    <property type="component" value="Unassembled WGS sequence"/>
</dbReference>
<sequence>MPANQTEAKIDDEVNYIKTHTAAQLEQLRNKLRLQGCLFNYPTLFIRTCGIWLHDHDGTHIKIDAKKVQNSTIKLTIHGHNPLHLAHHCISSFDKPLSQLTLVQRHAIATFKTLTNDALQAWDARTGSTVSYMRTLIYLLQIIFFLGPQPVTIAFRWAPDLGPAGSCDTDPNDPSHLLITMDPLPSPRLFNKPCPALKFDRLNTLIHELVHALFEAYACASRPCKRRYLGKGGHLLAWQLVAKKVDERGSEFLGFGVATDRLEGFVGDMENKGARWPGRGDVKKYGFGLEDPMTRGEGGERLRGLVEVINRSS</sequence>
<dbReference type="OrthoDB" id="3660832at2759"/>
<evidence type="ECO:0000313" key="1">
    <source>
        <dbReference type="EMBL" id="PSN71707.1"/>
    </source>
</evidence>
<evidence type="ECO:0008006" key="3">
    <source>
        <dbReference type="Google" id="ProtNLM"/>
    </source>
</evidence>
<proteinExistence type="predicted"/>
<reference evidence="1 2" key="1">
    <citation type="journal article" date="2018" name="Front. Microbiol.">
        <title>Genome-Wide Analysis of Corynespora cassiicola Leaf Fall Disease Putative Effectors.</title>
        <authorList>
            <person name="Lopez D."/>
            <person name="Ribeiro S."/>
            <person name="Label P."/>
            <person name="Fumanal B."/>
            <person name="Venisse J.S."/>
            <person name="Kohler A."/>
            <person name="de Oliveira R.R."/>
            <person name="Labutti K."/>
            <person name="Lipzen A."/>
            <person name="Lail K."/>
            <person name="Bauer D."/>
            <person name="Ohm R.A."/>
            <person name="Barry K.W."/>
            <person name="Spatafora J."/>
            <person name="Grigoriev I.V."/>
            <person name="Martin F.M."/>
            <person name="Pujade-Renaud V."/>
        </authorList>
    </citation>
    <scope>NUCLEOTIDE SEQUENCE [LARGE SCALE GENOMIC DNA]</scope>
    <source>
        <strain evidence="1 2">Philippines</strain>
    </source>
</reference>
<gene>
    <name evidence="1" type="ORF">BS50DRAFT_657405</name>
</gene>
<dbReference type="AlphaFoldDB" id="A0A2T2P208"/>
<dbReference type="STRING" id="1448308.A0A2T2P208"/>
<protein>
    <recommendedName>
        <fullName evidence="3">SprT-like domain-containing protein</fullName>
    </recommendedName>
</protein>
<accession>A0A2T2P208</accession>
<evidence type="ECO:0000313" key="2">
    <source>
        <dbReference type="Proteomes" id="UP000240883"/>
    </source>
</evidence>
<dbReference type="EMBL" id="KZ678130">
    <property type="protein sequence ID" value="PSN71707.1"/>
    <property type="molecule type" value="Genomic_DNA"/>
</dbReference>